<evidence type="ECO:0000313" key="1">
    <source>
        <dbReference type="EMBL" id="CAI9297936.1"/>
    </source>
</evidence>
<dbReference type="AlphaFoldDB" id="A0AA35ZSI7"/>
<gene>
    <name evidence="1" type="ORF">LSALG_LOCUS36717</name>
</gene>
<keyword evidence="2" id="KW-1185">Reference proteome</keyword>
<dbReference type="EMBL" id="OX465084">
    <property type="protein sequence ID" value="CAI9297936.1"/>
    <property type="molecule type" value="Genomic_DNA"/>
</dbReference>
<name>A0AA35ZSI7_LACSI</name>
<evidence type="ECO:0000313" key="2">
    <source>
        <dbReference type="Proteomes" id="UP001177003"/>
    </source>
</evidence>
<organism evidence="1 2">
    <name type="scientific">Lactuca saligna</name>
    <name type="common">Willowleaf lettuce</name>
    <dbReference type="NCBI Taxonomy" id="75948"/>
    <lineage>
        <taxon>Eukaryota</taxon>
        <taxon>Viridiplantae</taxon>
        <taxon>Streptophyta</taxon>
        <taxon>Embryophyta</taxon>
        <taxon>Tracheophyta</taxon>
        <taxon>Spermatophyta</taxon>
        <taxon>Magnoliopsida</taxon>
        <taxon>eudicotyledons</taxon>
        <taxon>Gunneridae</taxon>
        <taxon>Pentapetalae</taxon>
        <taxon>asterids</taxon>
        <taxon>campanulids</taxon>
        <taxon>Asterales</taxon>
        <taxon>Asteraceae</taxon>
        <taxon>Cichorioideae</taxon>
        <taxon>Cichorieae</taxon>
        <taxon>Lactucinae</taxon>
        <taxon>Lactuca</taxon>
    </lineage>
</organism>
<reference evidence="1" key="1">
    <citation type="submission" date="2023-04" db="EMBL/GenBank/DDBJ databases">
        <authorList>
            <person name="Vijverberg K."/>
            <person name="Xiong W."/>
            <person name="Schranz E."/>
        </authorList>
    </citation>
    <scope>NUCLEOTIDE SEQUENCE</scope>
</reference>
<dbReference type="Proteomes" id="UP001177003">
    <property type="component" value="Chromosome 8"/>
</dbReference>
<accession>A0AA35ZSI7</accession>
<protein>
    <submittedName>
        <fullName evidence="1">Uncharacterized protein</fullName>
    </submittedName>
</protein>
<sequence>MIECLKFSPLAQALTMAEFVPLVHHSKAYSSTIYNKAEDIIHFEETLSSLILKWVVHSLVHDGVSKRLLLGGDSLKQRGDKDQQPLTETDQKGIEAFASKKGEWKEIDEEENEFTLADQPFMNTYDWIFLFQIVMKDEKKYKPIVAHLKKMLIYYIHEIAKMDVKIALVLMKRSILKTEEQLKDIQKLKVGTI</sequence>
<proteinExistence type="predicted"/>